<dbReference type="SUPFAM" id="SSF52540">
    <property type="entry name" value="P-loop containing nucleoside triphosphate hydrolases"/>
    <property type="match status" value="1"/>
</dbReference>
<gene>
    <name evidence="4" type="ORF">J2W94_003212</name>
</gene>
<evidence type="ECO:0000313" key="4">
    <source>
        <dbReference type="EMBL" id="MDR6842907.1"/>
    </source>
</evidence>
<dbReference type="Pfam" id="PF00437">
    <property type="entry name" value="T2SSE"/>
    <property type="match status" value="1"/>
</dbReference>
<evidence type="ECO:0000313" key="5">
    <source>
        <dbReference type="Proteomes" id="UP001254759"/>
    </source>
</evidence>
<keyword evidence="5" id="KW-1185">Reference proteome</keyword>
<dbReference type="NCBIfam" id="TIGR01420">
    <property type="entry name" value="pilT_fam"/>
    <property type="match status" value="1"/>
</dbReference>
<proteinExistence type="inferred from homology"/>
<feature type="domain" description="AAA+ ATPase" evidence="3">
    <location>
        <begin position="122"/>
        <end position="253"/>
    </location>
</feature>
<dbReference type="InterPro" id="IPR006321">
    <property type="entry name" value="PilT/PilU"/>
</dbReference>
<sequence length="380" mass="41897">MDIGYFLKLMTEKNASDMFLTTGAPVYIKIEGKLYPLGNTGLPAGMVKKIAYSLMDEGQVPIFERELELNMALALQDAGRFRINVFKQRGEVGMVIRAIRSVIPSIEELNLPQVLKDIIMTPRGLVLLVGSTGSGKSTSLASMIDHRNSTTTGHILTIEDPIEYLHKHKQSIVNQREVGLDTHAFHNALKNAMREAPDVILIGEILDATTMEAAIAFAETGHLCLATLHSNNADQTIERILNFFPETAHKNVLMNLALNLRAVVSQRLVKGVDGRRLPAAEVLINTPMIRDLLRRGQVHEIKAAMEASLEDGMESFDQCLFRMVKEGRIEQEEALRAADSRDGLALKFRLSEGSSGEHDPYADYDSASTGSSPRITQGFG</sequence>
<protein>
    <submittedName>
        <fullName evidence="4">Twitching motility protein PilU</fullName>
    </submittedName>
</protein>
<name>A0ABU1RWD4_9GAMM</name>
<dbReference type="CDD" id="cd01131">
    <property type="entry name" value="PilT"/>
    <property type="match status" value="1"/>
</dbReference>
<feature type="compositionally biased region" description="Polar residues" evidence="2">
    <location>
        <begin position="366"/>
        <end position="380"/>
    </location>
</feature>
<dbReference type="InterPro" id="IPR003593">
    <property type="entry name" value="AAA+_ATPase"/>
</dbReference>
<evidence type="ECO:0000259" key="3">
    <source>
        <dbReference type="SMART" id="SM00382"/>
    </source>
</evidence>
<dbReference type="Gene3D" id="3.30.450.90">
    <property type="match status" value="1"/>
</dbReference>
<dbReference type="InterPro" id="IPR001482">
    <property type="entry name" value="T2SS/T4SS_dom"/>
</dbReference>
<dbReference type="InterPro" id="IPR050921">
    <property type="entry name" value="T4SS_GSP_E_ATPase"/>
</dbReference>
<comment type="caution">
    <text evidence="4">The sequence shown here is derived from an EMBL/GenBank/DDBJ whole genome shotgun (WGS) entry which is preliminary data.</text>
</comment>
<dbReference type="SMART" id="SM00382">
    <property type="entry name" value="AAA"/>
    <property type="match status" value="1"/>
</dbReference>
<evidence type="ECO:0000256" key="2">
    <source>
        <dbReference type="SAM" id="MobiDB-lite"/>
    </source>
</evidence>
<dbReference type="Proteomes" id="UP001254759">
    <property type="component" value="Unassembled WGS sequence"/>
</dbReference>
<accession>A0ABU1RWD4</accession>
<evidence type="ECO:0000256" key="1">
    <source>
        <dbReference type="ARBA" id="ARBA00006611"/>
    </source>
</evidence>
<dbReference type="PANTHER" id="PTHR30486">
    <property type="entry name" value="TWITCHING MOTILITY PROTEIN PILT"/>
    <property type="match status" value="1"/>
</dbReference>
<dbReference type="Gene3D" id="3.40.50.300">
    <property type="entry name" value="P-loop containing nucleotide triphosphate hydrolases"/>
    <property type="match status" value="1"/>
</dbReference>
<reference evidence="4 5" key="1">
    <citation type="submission" date="2023-07" db="EMBL/GenBank/DDBJ databases">
        <title>Sorghum-associated microbial communities from plants grown in Nebraska, USA.</title>
        <authorList>
            <person name="Schachtman D."/>
        </authorList>
    </citation>
    <scope>NUCLEOTIDE SEQUENCE [LARGE SCALE GENOMIC DNA]</scope>
    <source>
        <strain evidence="4 5">BE107</strain>
    </source>
</reference>
<dbReference type="EMBL" id="JAVDTT010000004">
    <property type="protein sequence ID" value="MDR6842907.1"/>
    <property type="molecule type" value="Genomic_DNA"/>
</dbReference>
<feature type="region of interest" description="Disordered" evidence="2">
    <location>
        <begin position="353"/>
        <end position="380"/>
    </location>
</feature>
<dbReference type="RefSeq" id="WP_310095591.1">
    <property type="nucleotide sequence ID" value="NZ_JAVDTT010000004.1"/>
</dbReference>
<dbReference type="InterPro" id="IPR027417">
    <property type="entry name" value="P-loop_NTPase"/>
</dbReference>
<organism evidence="4 5">
    <name type="scientific">Pseudoxanthomonas sacheonensis</name>
    <dbReference type="NCBI Taxonomy" id="443615"/>
    <lineage>
        <taxon>Bacteria</taxon>
        <taxon>Pseudomonadati</taxon>
        <taxon>Pseudomonadota</taxon>
        <taxon>Gammaproteobacteria</taxon>
        <taxon>Lysobacterales</taxon>
        <taxon>Lysobacteraceae</taxon>
        <taxon>Pseudoxanthomonas</taxon>
    </lineage>
</organism>
<comment type="similarity">
    <text evidence="1">Belongs to the GSP E family.</text>
</comment>
<dbReference type="PANTHER" id="PTHR30486:SF12">
    <property type="entry name" value="TYPE IV PILUS ATPASE PILU"/>
    <property type="match status" value="1"/>
</dbReference>